<evidence type="ECO:0000256" key="1">
    <source>
        <dbReference type="ARBA" id="ARBA00000830"/>
    </source>
</evidence>
<dbReference type="PRINTS" id="PR00413">
    <property type="entry name" value="HADHALOGNASE"/>
</dbReference>
<dbReference type="EMBL" id="WHUT02000011">
    <property type="protein sequence ID" value="NUB46039.1"/>
    <property type="molecule type" value="Genomic_DNA"/>
</dbReference>
<dbReference type="PANTHER" id="PTHR43434:SF1">
    <property type="entry name" value="PHOSPHOGLYCOLATE PHOSPHATASE"/>
    <property type="match status" value="1"/>
</dbReference>
<comment type="catalytic activity">
    <reaction evidence="1">
        <text>2-phosphoglycolate + H2O = glycolate + phosphate</text>
        <dbReference type="Rhea" id="RHEA:14369"/>
        <dbReference type="ChEBI" id="CHEBI:15377"/>
        <dbReference type="ChEBI" id="CHEBI:29805"/>
        <dbReference type="ChEBI" id="CHEBI:43474"/>
        <dbReference type="ChEBI" id="CHEBI:58033"/>
        <dbReference type="EC" id="3.1.3.18"/>
    </reaction>
</comment>
<comment type="caution">
    <text evidence="5">The sequence shown here is derived from an EMBL/GenBank/DDBJ whole genome shotgun (WGS) entry which is preliminary data.</text>
</comment>
<evidence type="ECO:0000256" key="4">
    <source>
        <dbReference type="ARBA" id="ARBA00013078"/>
    </source>
</evidence>
<dbReference type="Gene3D" id="3.40.50.1000">
    <property type="entry name" value="HAD superfamily/HAD-like"/>
    <property type="match status" value="1"/>
</dbReference>
<dbReference type="Proteomes" id="UP000484076">
    <property type="component" value="Unassembled WGS sequence"/>
</dbReference>
<gene>
    <name evidence="5" type="ORF">GEU84_016695</name>
</gene>
<dbReference type="InterPro" id="IPR006439">
    <property type="entry name" value="HAD-SF_hydro_IA"/>
</dbReference>
<dbReference type="SFLD" id="SFLDS00003">
    <property type="entry name" value="Haloacid_Dehalogenase"/>
    <property type="match status" value="1"/>
</dbReference>
<evidence type="ECO:0000256" key="2">
    <source>
        <dbReference type="ARBA" id="ARBA00004818"/>
    </source>
</evidence>
<name>A0A8X8KM63_9RHOB</name>
<sequence length="217" mass="22903">MILPPRAVIFDCDGVLVDSEPPTFVLLQENLAQHGLPLTHAQMDDLFLGGTMRGLYDKALALGAELPATWVDDFYALLYARLAKGVALIPGIETVLDALDAARIPYAVGSNGSDEKMRISLGQHPALLARLHGRLFSGQTLGTPKPHPGLYLHCARALHVGPQDCVVIEDSPTGAKAAANAGMRCFGYAATGDGARLAAEGATVFHDMARLPALLGL</sequence>
<dbReference type="InterPro" id="IPR036412">
    <property type="entry name" value="HAD-like_sf"/>
</dbReference>
<dbReference type="PANTHER" id="PTHR43434">
    <property type="entry name" value="PHOSPHOGLYCOLATE PHOSPHATASE"/>
    <property type="match status" value="1"/>
</dbReference>
<dbReference type="GO" id="GO:0006281">
    <property type="term" value="P:DNA repair"/>
    <property type="evidence" value="ECO:0007669"/>
    <property type="project" value="TreeGrafter"/>
</dbReference>
<comment type="pathway">
    <text evidence="2">Organic acid metabolism; glycolate biosynthesis; glycolate from 2-phosphoglycolate: step 1/1.</text>
</comment>
<dbReference type="NCBIfam" id="TIGR01509">
    <property type="entry name" value="HAD-SF-IA-v3"/>
    <property type="match status" value="1"/>
</dbReference>
<evidence type="ECO:0000313" key="6">
    <source>
        <dbReference type="Proteomes" id="UP000484076"/>
    </source>
</evidence>
<dbReference type="EC" id="3.1.3.18" evidence="4"/>
<dbReference type="GO" id="GO:0005829">
    <property type="term" value="C:cytosol"/>
    <property type="evidence" value="ECO:0007669"/>
    <property type="project" value="TreeGrafter"/>
</dbReference>
<keyword evidence="6" id="KW-1185">Reference proteome</keyword>
<evidence type="ECO:0000256" key="3">
    <source>
        <dbReference type="ARBA" id="ARBA00006171"/>
    </source>
</evidence>
<organism evidence="5 6">
    <name type="scientific">Fertoeibacter niger</name>
    <dbReference type="NCBI Taxonomy" id="2656921"/>
    <lineage>
        <taxon>Bacteria</taxon>
        <taxon>Pseudomonadati</taxon>
        <taxon>Pseudomonadota</taxon>
        <taxon>Alphaproteobacteria</taxon>
        <taxon>Rhodobacterales</taxon>
        <taxon>Paracoccaceae</taxon>
        <taxon>Fertoeibacter</taxon>
    </lineage>
</organism>
<accession>A0A8X8KM63</accession>
<evidence type="ECO:0000313" key="5">
    <source>
        <dbReference type="EMBL" id="NUB46039.1"/>
    </source>
</evidence>
<dbReference type="Pfam" id="PF00702">
    <property type="entry name" value="Hydrolase"/>
    <property type="match status" value="1"/>
</dbReference>
<reference evidence="5" key="1">
    <citation type="submission" date="2020-05" db="EMBL/GenBank/DDBJ databases">
        <title>Fertoebacter nigrum gen. nov., sp. nov., a new member of the family Rhodobacteraceae.</title>
        <authorList>
            <person name="Szuroczki S."/>
            <person name="Abbaszade G."/>
            <person name="Buni D."/>
            <person name="Schumann P."/>
            <person name="Toth E."/>
        </authorList>
    </citation>
    <scope>NUCLEOTIDE SEQUENCE</scope>
    <source>
        <strain evidence="5">RG-N-1a</strain>
    </source>
</reference>
<dbReference type="InterPro" id="IPR023198">
    <property type="entry name" value="PGP-like_dom2"/>
</dbReference>
<dbReference type="SFLD" id="SFLDG01129">
    <property type="entry name" value="C1.5:_HAD__Beta-PGM__Phosphata"/>
    <property type="match status" value="1"/>
</dbReference>
<proteinExistence type="inferred from homology"/>
<protein>
    <recommendedName>
        <fullName evidence="4">phosphoglycolate phosphatase</fullName>
        <ecNumber evidence="4">3.1.3.18</ecNumber>
    </recommendedName>
</protein>
<dbReference type="Gene3D" id="1.10.150.240">
    <property type="entry name" value="Putative phosphatase, domain 2"/>
    <property type="match status" value="1"/>
</dbReference>
<dbReference type="AlphaFoldDB" id="A0A8X8KM63"/>
<dbReference type="RefSeq" id="WP_152828197.1">
    <property type="nucleotide sequence ID" value="NZ_WHUT02000011.1"/>
</dbReference>
<dbReference type="GO" id="GO:0008967">
    <property type="term" value="F:phosphoglycolate phosphatase activity"/>
    <property type="evidence" value="ECO:0007669"/>
    <property type="project" value="UniProtKB-EC"/>
</dbReference>
<dbReference type="InterPro" id="IPR050155">
    <property type="entry name" value="HAD-like_hydrolase_sf"/>
</dbReference>
<dbReference type="SUPFAM" id="SSF56784">
    <property type="entry name" value="HAD-like"/>
    <property type="match status" value="1"/>
</dbReference>
<comment type="similarity">
    <text evidence="3">Belongs to the HAD-like hydrolase superfamily. CbbY/CbbZ/Gph/YieH family.</text>
</comment>
<dbReference type="InterPro" id="IPR023214">
    <property type="entry name" value="HAD_sf"/>
</dbReference>